<evidence type="ECO:0000256" key="2">
    <source>
        <dbReference type="SAM" id="SignalP"/>
    </source>
</evidence>
<dbReference type="Proteomes" id="UP000006177">
    <property type="component" value="Chromosome"/>
</dbReference>
<accession>J9ZDG7</accession>
<dbReference type="HOGENOM" id="CLU_042665_0_0_0"/>
<evidence type="ECO:0000313" key="3">
    <source>
        <dbReference type="EMBL" id="AFS54449.1"/>
    </source>
</evidence>
<feature type="signal peptide" evidence="2">
    <location>
        <begin position="1"/>
        <end position="39"/>
    </location>
</feature>
<gene>
    <name evidence="3" type="ordered locus">LFML04_2258</name>
</gene>
<reference evidence="3 4" key="1">
    <citation type="journal article" date="2011" name="J. Microbiol.">
        <title>Complete genome of Leptospirillum ferriphilum ML-04 provides insight into its physiology and environmental adaptation.</title>
        <authorList>
            <person name="Mi S."/>
            <person name="Song J."/>
            <person name="Lin J."/>
            <person name="Che Y."/>
            <person name="Zheng H."/>
            <person name="Lin J."/>
        </authorList>
    </citation>
    <scope>NUCLEOTIDE SEQUENCE [LARGE SCALE GENOMIC DNA]</scope>
    <source>
        <strain evidence="3 4">ML-04</strain>
    </source>
</reference>
<dbReference type="EMBL" id="CP002919">
    <property type="protein sequence ID" value="AFS54449.1"/>
    <property type="molecule type" value="Genomic_DNA"/>
</dbReference>
<feature type="chain" id="PRO_5003828909" evidence="2">
    <location>
        <begin position="40"/>
        <end position="558"/>
    </location>
</feature>
<protein>
    <submittedName>
        <fullName evidence="3">Uncharacterized protein</fullName>
    </submittedName>
</protein>
<keyword evidence="2" id="KW-0732">Signal</keyword>
<dbReference type="KEGG" id="lfi:LFML04_2258"/>
<feature type="compositionally biased region" description="Polar residues" evidence="1">
    <location>
        <begin position="43"/>
        <end position="61"/>
    </location>
</feature>
<dbReference type="AlphaFoldDB" id="J9ZDG7"/>
<dbReference type="SUPFAM" id="SSF56935">
    <property type="entry name" value="Porins"/>
    <property type="match status" value="1"/>
</dbReference>
<organism evidence="3 4">
    <name type="scientific">Leptospirillum ferriphilum (strain ML-04)</name>
    <dbReference type="NCBI Taxonomy" id="1048260"/>
    <lineage>
        <taxon>Bacteria</taxon>
        <taxon>Pseudomonadati</taxon>
        <taxon>Nitrospirota</taxon>
        <taxon>Nitrospiria</taxon>
        <taxon>Nitrospirales</taxon>
        <taxon>Nitrospiraceae</taxon>
        <taxon>Leptospirillum</taxon>
    </lineage>
</organism>
<evidence type="ECO:0000313" key="4">
    <source>
        <dbReference type="Proteomes" id="UP000006177"/>
    </source>
</evidence>
<name>J9ZDG7_LEPFM</name>
<feature type="region of interest" description="Disordered" evidence="1">
    <location>
        <begin position="42"/>
        <end position="78"/>
    </location>
</feature>
<evidence type="ECO:0000256" key="1">
    <source>
        <dbReference type="SAM" id="MobiDB-lite"/>
    </source>
</evidence>
<sequence>MHWTLSFGEVFVMRKTLQKAVGLLASGLLALGAPAVSMADNLSPDTPYSHQGNTANNQSGTPAPAPAANSVPTDPDSYNSEFHNSFQNLMPDAPPPGYTSMLGKWTTMMYGFVEFDTMYDSSNSFNNWPFNGGAANAGTIQGGGNDALGKTINSSSYGFDVNNSRIGFALSSPVYHGYKLRALLEMDFLADPGESQYAVAGGENTGYFTNPIFRIRHFFMDITTPGYGNFLLGQYWSLFGWQPYNIYNSVQIAPAPGTLYGRFPQARWYKIIHATDGLKVEPAISAMMPQYNASGMPAFVEGIKIADSDWMGEGMIGDTGKGQFPASLGFSAIQSNYDGYFQQTNVNSSKVSTTLPSSGFNSWTSAEAVDLWLPILPVRNGKPGNNLTLTAEYTWGQGDAFQFPNMNFGIGPNNFVSNCPPNSTCSALSPGLPAGEGFANGNAFVPLDIQTYNVNLQYYFPDDAHTSISLGFAVDNSSNLQSIADAVGATTLGGAGSTNGLYKYLAPWTRNTFTFVNIWHDFTPAVRAGLEYGQYDTLYTTGISALDNRVMMSWFYFF</sequence>
<proteinExistence type="predicted"/>
<dbReference type="PATRIC" id="fig|1048260.3.peg.2458"/>
<dbReference type="STRING" id="1048260.LFML04_2258"/>